<dbReference type="Proteomes" id="UP000198914">
    <property type="component" value="Unassembled WGS sequence"/>
</dbReference>
<feature type="transmembrane region" description="Helical" evidence="1">
    <location>
        <begin position="12"/>
        <end position="32"/>
    </location>
</feature>
<dbReference type="EMBL" id="FNPX01000003">
    <property type="protein sequence ID" value="SDY81383.1"/>
    <property type="molecule type" value="Genomic_DNA"/>
</dbReference>
<keyword evidence="3" id="KW-1185">Reference proteome</keyword>
<gene>
    <name evidence="2" type="ORF">SAMN05444004_103207</name>
</gene>
<dbReference type="STRING" id="1244108.SAMN05444004_103207"/>
<evidence type="ECO:0000256" key="1">
    <source>
        <dbReference type="SAM" id="Phobius"/>
    </source>
</evidence>
<proteinExistence type="predicted"/>
<evidence type="ECO:0000313" key="3">
    <source>
        <dbReference type="Proteomes" id="UP000198914"/>
    </source>
</evidence>
<keyword evidence="1" id="KW-0812">Transmembrane</keyword>
<organism evidence="2 3">
    <name type="scientific">Jannaschia faecimaris</name>
    <dbReference type="NCBI Taxonomy" id="1244108"/>
    <lineage>
        <taxon>Bacteria</taxon>
        <taxon>Pseudomonadati</taxon>
        <taxon>Pseudomonadota</taxon>
        <taxon>Alphaproteobacteria</taxon>
        <taxon>Rhodobacterales</taxon>
        <taxon>Roseobacteraceae</taxon>
        <taxon>Jannaschia</taxon>
    </lineage>
</organism>
<dbReference type="RefSeq" id="WP_211605480.1">
    <property type="nucleotide sequence ID" value="NZ_FNPX01000003.1"/>
</dbReference>
<accession>A0A1H3MY25</accession>
<name>A0A1H3MY25_9RHOB</name>
<keyword evidence="1" id="KW-0472">Membrane</keyword>
<dbReference type="AlphaFoldDB" id="A0A1H3MY25"/>
<protein>
    <submittedName>
        <fullName evidence="2">Uncharacterized protein</fullName>
    </submittedName>
</protein>
<evidence type="ECO:0000313" key="2">
    <source>
        <dbReference type="EMBL" id="SDY81383.1"/>
    </source>
</evidence>
<reference evidence="3" key="1">
    <citation type="submission" date="2016-10" db="EMBL/GenBank/DDBJ databases">
        <authorList>
            <person name="Varghese N."/>
            <person name="Submissions S."/>
        </authorList>
    </citation>
    <scope>NUCLEOTIDE SEQUENCE [LARGE SCALE GENOMIC DNA]</scope>
    <source>
        <strain evidence="3">DSM 100420</strain>
    </source>
</reference>
<sequence>MLTNFIRDERAAISFDWIVLTAVLVATGMAVVRTVSGGIETVSSDNRPQLRGQIVQQSFGPDSLCSAGIDGLRAREAKRVSNGGSDPVDVDTWMLTNAEALNDGALLRERDRLAALTKGDDTVWVRDHTLQGLLECGMAQRGI</sequence>
<keyword evidence="1" id="KW-1133">Transmembrane helix</keyword>